<accession>A0A481YPA8</accession>
<dbReference type="EMBL" id="MK500302">
    <property type="protein sequence ID" value="QBK85091.1"/>
    <property type="molecule type" value="Genomic_DNA"/>
</dbReference>
<protein>
    <submittedName>
        <fullName evidence="1">Uncharacterized protein</fullName>
    </submittedName>
</protein>
<gene>
    <name evidence="1" type="ORF">LCDPAC02_02900</name>
</gene>
<evidence type="ECO:0000313" key="1">
    <source>
        <dbReference type="EMBL" id="QBK85091.1"/>
    </source>
</evidence>
<reference evidence="1" key="1">
    <citation type="journal article" date="2019" name="MBio">
        <title>Virus Genomes from Deep Sea Sediments Expand the Ocean Megavirome and Support Independent Origins of Viral Gigantism.</title>
        <authorList>
            <person name="Backstrom D."/>
            <person name="Yutin N."/>
            <person name="Jorgensen S.L."/>
            <person name="Dharamshi J."/>
            <person name="Homa F."/>
            <person name="Zaremba-Niedwiedzka K."/>
            <person name="Spang A."/>
            <person name="Wolf Y.I."/>
            <person name="Koonin E.V."/>
            <person name="Ettema T.J."/>
        </authorList>
    </citation>
    <scope>NUCLEOTIDE SEQUENCE</scope>
</reference>
<sequence>MKLQTLKDNCPDFDIIVSLIIQDDKMIGYYFDEIDEKLREEYSKYYEKYYDDKDVLFDVEIFVLWFYYHFKYEGSSVQKSNHIVEFLQIDYCYQFMDIFEEKHFIFLGEIWDFLLPELNMRMMKRINISNLLDNFDPYIFTIKGHCGGHNMFYFLDQTDNIIESTYNYLKWEHYENIIKDTFISNGYPFSNELQTNQ</sequence>
<organism evidence="1">
    <name type="scientific">Pithovirus LCDPAC02</name>
    <dbReference type="NCBI Taxonomy" id="2506601"/>
    <lineage>
        <taxon>Viruses</taxon>
        <taxon>Pithoviruses</taxon>
    </lineage>
</organism>
<name>A0A481YPA8_9VIRU</name>
<proteinExistence type="predicted"/>